<comment type="caution">
    <text evidence="2">The sequence shown here is derived from an EMBL/GenBank/DDBJ whole genome shotgun (WGS) entry which is preliminary data.</text>
</comment>
<gene>
    <name evidence="2" type="ORF">ABID08_004213</name>
</gene>
<sequence length="100" mass="11561">MADEIGEGHQPREYEGCDAGLESDQDQEAEGEFDQPGNPGERADRRHACRGRKMQDLLPAVAEQHERRDDPQEAQQVRLPQIGRRQQRLPFMFAMSWLCR</sequence>
<feature type="compositionally biased region" description="Basic and acidic residues" evidence="1">
    <location>
        <begin position="1"/>
        <end position="15"/>
    </location>
</feature>
<dbReference type="EMBL" id="JBEPMY010000013">
    <property type="protein sequence ID" value="MET3756835.1"/>
    <property type="molecule type" value="Genomic_DNA"/>
</dbReference>
<proteinExistence type="predicted"/>
<protein>
    <submittedName>
        <fullName evidence="2">Uncharacterized protein</fullName>
    </submittedName>
</protein>
<evidence type="ECO:0000313" key="3">
    <source>
        <dbReference type="Proteomes" id="UP001549077"/>
    </source>
</evidence>
<feature type="compositionally biased region" description="Acidic residues" evidence="1">
    <location>
        <begin position="21"/>
        <end position="33"/>
    </location>
</feature>
<dbReference type="Proteomes" id="UP001549077">
    <property type="component" value="Unassembled WGS sequence"/>
</dbReference>
<accession>A0ABV2MK54</accession>
<keyword evidence="3" id="KW-1185">Reference proteome</keyword>
<evidence type="ECO:0000256" key="1">
    <source>
        <dbReference type="SAM" id="MobiDB-lite"/>
    </source>
</evidence>
<reference evidence="2 3" key="1">
    <citation type="submission" date="2024-06" db="EMBL/GenBank/DDBJ databases">
        <title>Genomic Encyclopedia of Type Strains, Phase IV (KMG-IV): sequencing the most valuable type-strain genomes for metagenomic binning, comparative biology and taxonomic classification.</title>
        <authorList>
            <person name="Goeker M."/>
        </authorList>
    </citation>
    <scope>NUCLEOTIDE SEQUENCE [LARGE SCALE GENOMIC DNA]</scope>
    <source>
        <strain evidence="2 3">DSM 29288</strain>
    </source>
</reference>
<organism evidence="2 3">
    <name type="scientific">Rhizobium binae</name>
    <dbReference type="NCBI Taxonomy" id="1138190"/>
    <lineage>
        <taxon>Bacteria</taxon>
        <taxon>Pseudomonadati</taxon>
        <taxon>Pseudomonadota</taxon>
        <taxon>Alphaproteobacteria</taxon>
        <taxon>Hyphomicrobiales</taxon>
        <taxon>Rhizobiaceae</taxon>
        <taxon>Rhizobium/Agrobacterium group</taxon>
        <taxon>Rhizobium</taxon>
    </lineage>
</organism>
<name>A0ABV2MK54_9HYPH</name>
<feature type="region of interest" description="Disordered" evidence="1">
    <location>
        <begin position="1"/>
        <end position="76"/>
    </location>
</feature>
<evidence type="ECO:0000313" key="2">
    <source>
        <dbReference type="EMBL" id="MET3756835.1"/>
    </source>
</evidence>